<sequence>MSRTRTEKPSKLEQLKALKKELLNIDAQVIELYTAGNLPEAINLLDEAKTKYLKEVGNLSAVKGENVQELAQFSQENLRPIFEYFKDWKENLEAELEEKQIRKPVVAETVSAKKGSALEAVLEVKASKQSAQEEKVAKLEREIRERRAEEEKRRIAEEKRVAKIDKLSGELKDLLKEFKDYVNVALPETKGESRKADIRNAALRLHSNLDQEANKLLENPFDKKVQESFLKNLETLVDTALKGNLSKEPESYLVALKLLKQVANWFIGLVTTNPNSFWKTDTETVVKAKALSTDLTQKINTFEQQEQQEKREAEERKEGPTSFL</sequence>
<dbReference type="EMBL" id="LN681225">
    <property type="protein sequence ID" value="CEK09483.1"/>
    <property type="molecule type" value="Genomic_DNA"/>
</dbReference>
<dbReference type="STRING" id="449.LHA_0380"/>
<dbReference type="KEGG" id="lha:LHA_0380"/>
<protein>
    <submittedName>
        <fullName evidence="3">Uncharacterized protein</fullName>
    </submittedName>
</protein>
<reference evidence="4" key="1">
    <citation type="submission" date="2014-09" db="EMBL/GenBank/DDBJ databases">
        <authorList>
            <person name="Gomez-Valero L."/>
        </authorList>
    </citation>
    <scope>NUCLEOTIDE SEQUENCE [LARGE SCALE GENOMIC DNA]</scope>
    <source>
        <strain evidence="4">ATCC35250</strain>
    </source>
</reference>
<dbReference type="AlphaFoldDB" id="A0A0A8UL76"/>
<evidence type="ECO:0000256" key="1">
    <source>
        <dbReference type="SAM" id="Coils"/>
    </source>
</evidence>
<feature type="coiled-coil region" evidence="1">
    <location>
        <begin position="122"/>
        <end position="184"/>
    </location>
</feature>
<evidence type="ECO:0000313" key="4">
    <source>
        <dbReference type="Proteomes" id="UP000032803"/>
    </source>
</evidence>
<keyword evidence="4" id="KW-1185">Reference proteome</keyword>
<dbReference type="Proteomes" id="UP000032803">
    <property type="component" value="Chromosome I"/>
</dbReference>
<proteinExistence type="predicted"/>
<dbReference type="PATRIC" id="fig|449.7.peg.433"/>
<gene>
    <name evidence="3" type="ORF">LHA_0380</name>
</gene>
<organism evidence="3 4">
    <name type="scientific">Legionella hackeliae</name>
    <dbReference type="NCBI Taxonomy" id="449"/>
    <lineage>
        <taxon>Bacteria</taxon>
        <taxon>Pseudomonadati</taxon>
        <taxon>Pseudomonadota</taxon>
        <taxon>Gammaproteobacteria</taxon>
        <taxon>Legionellales</taxon>
        <taxon>Legionellaceae</taxon>
        <taxon>Legionella</taxon>
    </lineage>
</organism>
<keyword evidence="1" id="KW-0175">Coiled coil</keyword>
<accession>A0A0A8UL76</accession>
<evidence type="ECO:0000256" key="2">
    <source>
        <dbReference type="SAM" id="MobiDB-lite"/>
    </source>
</evidence>
<evidence type="ECO:0000313" key="3">
    <source>
        <dbReference type="EMBL" id="CEK09483.1"/>
    </source>
</evidence>
<feature type="compositionally biased region" description="Basic and acidic residues" evidence="2">
    <location>
        <begin position="307"/>
        <end position="324"/>
    </location>
</feature>
<dbReference type="HOGENOM" id="CLU_857356_0_0_6"/>
<name>A0A0A8UL76_LEGHA</name>
<feature type="region of interest" description="Disordered" evidence="2">
    <location>
        <begin position="299"/>
        <end position="324"/>
    </location>
</feature>